<proteinExistence type="predicted"/>
<feature type="region of interest" description="Disordered" evidence="1">
    <location>
        <begin position="181"/>
        <end position="217"/>
    </location>
</feature>
<dbReference type="AlphaFoldDB" id="A0A3E0VRT1"/>
<evidence type="ECO:0000313" key="4">
    <source>
        <dbReference type="Proteomes" id="UP000256541"/>
    </source>
</evidence>
<feature type="transmembrane region" description="Helical" evidence="2">
    <location>
        <begin position="63"/>
        <end position="90"/>
    </location>
</feature>
<dbReference type="Proteomes" id="UP000256541">
    <property type="component" value="Unassembled WGS sequence"/>
</dbReference>
<protein>
    <submittedName>
        <fullName evidence="3">Uncharacterized protein</fullName>
    </submittedName>
</protein>
<accession>A0A3E0VRT1</accession>
<feature type="region of interest" description="Disordered" evidence="1">
    <location>
        <begin position="262"/>
        <end position="281"/>
    </location>
</feature>
<comment type="caution">
    <text evidence="3">The sequence shown here is derived from an EMBL/GenBank/DDBJ whole genome shotgun (WGS) entry which is preliminary data.</text>
</comment>
<feature type="region of interest" description="Disordered" evidence="1">
    <location>
        <begin position="140"/>
        <end position="160"/>
    </location>
</feature>
<dbReference type="OrthoDB" id="5125425at2"/>
<evidence type="ECO:0000313" key="3">
    <source>
        <dbReference type="EMBL" id="RFA12309.1"/>
    </source>
</evidence>
<evidence type="ECO:0000256" key="2">
    <source>
        <dbReference type="SAM" id="Phobius"/>
    </source>
</evidence>
<feature type="compositionally biased region" description="Polar residues" evidence="1">
    <location>
        <begin position="189"/>
        <end position="213"/>
    </location>
</feature>
<dbReference type="RefSeq" id="WP_116412719.1">
    <property type="nucleotide sequence ID" value="NZ_NBXB01000042.1"/>
</dbReference>
<reference evidence="3 4" key="1">
    <citation type="submission" date="2017-04" db="EMBL/GenBank/DDBJ databases">
        <title>Comparative genome analysis of Subtercola boreus.</title>
        <authorList>
            <person name="Cho Y.-J."/>
            <person name="Cho A."/>
            <person name="Kim O.-S."/>
            <person name="Lee J.-I."/>
        </authorList>
    </citation>
    <scope>NUCLEOTIDE SEQUENCE [LARGE SCALE GENOMIC DNA]</scope>
    <source>
        <strain evidence="3 4">P27479</strain>
    </source>
</reference>
<keyword evidence="2" id="KW-0812">Transmembrane</keyword>
<sequence>MDQLTALRALGASAPDPSASAVARGRVLLEQRIAESSAAAESDAPATVRSRRRATPGHPVRRAFLALGGVVAAVAVVALVLANALGIGAWQQNGISAPTTGTATPVPPLVFTLPDSCASLVDPSIIAEWSARYGDAPLSNEMGAPLDSPNRPPGRSCSYGSTDTGFPSFTVAVDVFSADNPRSTREADLQSQGRVPSTSSDGAALYSSGTPDSDGTVARVDLITDDADIAVYSTGISAADGPGLVPVLADWLPRITARLEVPADGSPNPAPPTSARLPVSSAVPSGGPGVFTLPQTCAEVVGSNILPGWSPRFGEATPLSAGARADAGYSVPGTDETGLHCGYGSNVNGRLLTIIVGTIDSAPGGRARAEEQQRLLETAEMPLGNGTLFAEKLGLDPATATLTLITDSAIITVGARGTAQGGVEVLPYLRAFLDDISARTGANP</sequence>
<gene>
    <name evidence="3" type="ORF">B7R22_16015</name>
</gene>
<organism evidence="3 4">
    <name type="scientific">Subtercola boreus</name>
    <dbReference type="NCBI Taxonomy" id="120213"/>
    <lineage>
        <taxon>Bacteria</taxon>
        <taxon>Bacillati</taxon>
        <taxon>Actinomycetota</taxon>
        <taxon>Actinomycetes</taxon>
        <taxon>Micrococcales</taxon>
        <taxon>Microbacteriaceae</taxon>
        <taxon>Subtercola</taxon>
    </lineage>
</organism>
<evidence type="ECO:0000256" key="1">
    <source>
        <dbReference type="SAM" id="MobiDB-lite"/>
    </source>
</evidence>
<name>A0A3E0VRT1_9MICO</name>
<dbReference type="EMBL" id="NBXB01000042">
    <property type="protein sequence ID" value="RFA12309.1"/>
    <property type="molecule type" value="Genomic_DNA"/>
</dbReference>
<keyword evidence="2" id="KW-1133">Transmembrane helix</keyword>
<keyword evidence="2" id="KW-0472">Membrane</keyword>